<comment type="caution">
    <text evidence="1">The sequence shown here is derived from an EMBL/GenBank/DDBJ whole genome shotgun (WGS) entry which is preliminary data.</text>
</comment>
<evidence type="ECO:0000313" key="2">
    <source>
        <dbReference type="Proteomes" id="UP000541969"/>
    </source>
</evidence>
<sequence>MKHLDPYFGQAPRQDPLAAAHHRRLVRAGFHPAPPFAPVHRLLPERAGGCSS</sequence>
<reference evidence="1 2" key="1">
    <citation type="submission" date="2020-07" db="EMBL/GenBank/DDBJ databases">
        <title>Sequencing the genomes of 1000 actinobacteria strains.</title>
        <authorList>
            <person name="Klenk H.-P."/>
        </authorList>
    </citation>
    <scope>NUCLEOTIDE SEQUENCE [LARGE SCALE GENOMIC DNA]</scope>
    <source>
        <strain evidence="1 2">DSM 104001</strain>
    </source>
</reference>
<keyword evidence="2" id="KW-1185">Reference proteome</keyword>
<name>A0A853CM28_9ACTN</name>
<accession>A0A853CM28</accession>
<dbReference type="AlphaFoldDB" id="A0A853CM28"/>
<dbReference type="EMBL" id="JACBZT010000001">
    <property type="protein sequence ID" value="NYJ07043.1"/>
    <property type="molecule type" value="Genomic_DNA"/>
</dbReference>
<evidence type="ECO:0000313" key="1">
    <source>
        <dbReference type="EMBL" id="NYJ07043.1"/>
    </source>
</evidence>
<organism evidence="1 2">
    <name type="scientific">Petropleomorpha daqingensis</name>
    <dbReference type="NCBI Taxonomy" id="2026353"/>
    <lineage>
        <taxon>Bacteria</taxon>
        <taxon>Bacillati</taxon>
        <taxon>Actinomycetota</taxon>
        <taxon>Actinomycetes</taxon>
        <taxon>Geodermatophilales</taxon>
        <taxon>Geodermatophilaceae</taxon>
        <taxon>Petropleomorpha</taxon>
    </lineage>
</organism>
<gene>
    <name evidence="1" type="ORF">GGQ55_003321</name>
</gene>
<dbReference type="RefSeq" id="WP_179718585.1">
    <property type="nucleotide sequence ID" value="NZ_JACBZT010000001.1"/>
</dbReference>
<proteinExistence type="predicted"/>
<dbReference type="Proteomes" id="UP000541969">
    <property type="component" value="Unassembled WGS sequence"/>
</dbReference>
<protein>
    <submittedName>
        <fullName evidence="1">Uncharacterized protein</fullName>
    </submittedName>
</protein>